<sequence length="222" mass="23006">MPGRLIFTFTMAERNPMRRGIGAGAMLLALAGCGPDWQPSWDMSSRPVVTGDSLTIRRVTGEEPAFEPLRSEGIEQLRLSAGALQSARPASPEAAVTHVPDYRPVPRPEVDAQTTPPGASQPSSGTRRVGSSTPPPSASVPPPVQVPAPRRAAPPVPEPPEREEPRVVTIPGQPPAVTTGGTGRVQGIVQPGNPAGGVAIQDGGTTTIIQPGGRVTTVPTPR</sequence>
<reference evidence="2" key="1">
    <citation type="submission" date="2020-01" db="EMBL/GenBank/DDBJ databases">
        <authorList>
            <person name="Rat A."/>
        </authorList>
    </citation>
    <scope>NUCLEOTIDE SEQUENCE</scope>
    <source>
        <strain evidence="2">LMG 31228</strain>
    </source>
</reference>
<reference evidence="2" key="2">
    <citation type="journal article" date="2021" name="Syst. Appl. Microbiol.">
        <title>Roseomonas hellenica sp. nov., isolated from roots of wild-growing Alkanna tinctoria.</title>
        <authorList>
            <person name="Rat A."/>
            <person name="Naranjo H.D."/>
            <person name="Lebbe L."/>
            <person name="Cnockaert M."/>
            <person name="Krigas N."/>
            <person name="Grigoriadou K."/>
            <person name="Maloupa E."/>
            <person name="Willems A."/>
        </authorList>
    </citation>
    <scope>NUCLEOTIDE SEQUENCE</scope>
    <source>
        <strain evidence="2">LMG 31228</strain>
    </source>
</reference>
<evidence type="ECO:0000256" key="1">
    <source>
        <dbReference type="SAM" id="MobiDB-lite"/>
    </source>
</evidence>
<gene>
    <name evidence="2" type="ORF">GXW74_25785</name>
</gene>
<comment type="caution">
    <text evidence="2">The sequence shown here is derived from an EMBL/GenBank/DDBJ whole genome shotgun (WGS) entry which is preliminary data.</text>
</comment>
<evidence type="ECO:0000313" key="3">
    <source>
        <dbReference type="Proteomes" id="UP001138709"/>
    </source>
</evidence>
<accession>A0A9X9XJM4</accession>
<name>A0A9X9XJM4_9PROT</name>
<feature type="compositionally biased region" description="Polar residues" evidence="1">
    <location>
        <begin position="112"/>
        <end position="130"/>
    </location>
</feature>
<feature type="region of interest" description="Disordered" evidence="1">
    <location>
        <begin position="83"/>
        <end position="222"/>
    </location>
</feature>
<organism evidence="2 3">
    <name type="scientific">Neoroseomonas eburnea</name>
    <dbReference type="NCBI Taxonomy" id="1346889"/>
    <lineage>
        <taxon>Bacteria</taxon>
        <taxon>Pseudomonadati</taxon>
        <taxon>Pseudomonadota</taxon>
        <taxon>Alphaproteobacteria</taxon>
        <taxon>Acetobacterales</taxon>
        <taxon>Acetobacteraceae</taxon>
        <taxon>Neoroseomonas</taxon>
    </lineage>
</organism>
<keyword evidence="3" id="KW-1185">Reference proteome</keyword>
<dbReference type="PROSITE" id="PS51257">
    <property type="entry name" value="PROKAR_LIPOPROTEIN"/>
    <property type="match status" value="1"/>
</dbReference>
<dbReference type="RefSeq" id="WP_211849543.1">
    <property type="nucleotide sequence ID" value="NZ_JAAEDL010000046.1"/>
</dbReference>
<feature type="compositionally biased region" description="Pro residues" evidence="1">
    <location>
        <begin position="133"/>
        <end position="158"/>
    </location>
</feature>
<dbReference type="AlphaFoldDB" id="A0A9X9XJM4"/>
<evidence type="ECO:0000313" key="2">
    <source>
        <dbReference type="EMBL" id="MBR0683910.1"/>
    </source>
</evidence>
<feature type="compositionally biased region" description="Basic and acidic residues" evidence="1">
    <location>
        <begin position="100"/>
        <end position="110"/>
    </location>
</feature>
<proteinExistence type="predicted"/>
<dbReference type="Proteomes" id="UP001138709">
    <property type="component" value="Unassembled WGS sequence"/>
</dbReference>
<protein>
    <submittedName>
        <fullName evidence="2">Uncharacterized protein</fullName>
    </submittedName>
</protein>
<dbReference type="EMBL" id="JAAEDL010000046">
    <property type="protein sequence ID" value="MBR0683910.1"/>
    <property type="molecule type" value="Genomic_DNA"/>
</dbReference>